<organism evidence="2 3">
    <name type="scientific">Acanthocheilonema viteae</name>
    <name type="common">Filarial nematode worm</name>
    <name type="synonym">Dipetalonema viteae</name>
    <dbReference type="NCBI Taxonomy" id="6277"/>
    <lineage>
        <taxon>Eukaryota</taxon>
        <taxon>Metazoa</taxon>
        <taxon>Ecdysozoa</taxon>
        <taxon>Nematoda</taxon>
        <taxon>Chromadorea</taxon>
        <taxon>Rhabditida</taxon>
        <taxon>Spirurina</taxon>
        <taxon>Spiruromorpha</taxon>
        <taxon>Filarioidea</taxon>
        <taxon>Onchocercidae</taxon>
        <taxon>Acanthocheilonema</taxon>
    </lineage>
</organism>
<evidence type="ECO:0000313" key="3">
    <source>
        <dbReference type="Proteomes" id="UP000276991"/>
    </source>
</evidence>
<protein>
    <submittedName>
        <fullName evidence="2">Uncharacterized protein</fullName>
    </submittedName>
</protein>
<accession>A0A498SJ96</accession>
<gene>
    <name evidence="2" type="ORF">NAV_LOCUS4829</name>
</gene>
<proteinExistence type="predicted"/>
<name>A0A498SJ96_ACAVI</name>
<reference evidence="2 3" key="1">
    <citation type="submission" date="2018-08" db="EMBL/GenBank/DDBJ databases">
        <authorList>
            <person name="Laetsch R D."/>
            <person name="Stevens L."/>
            <person name="Kumar S."/>
            <person name="Blaxter L. M."/>
        </authorList>
    </citation>
    <scope>NUCLEOTIDE SEQUENCE [LARGE SCALE GENOMIC DNA]</scope>
</reference>
<evidence type="ECO:0000313" key="2">
    <source>
        <dbReference type="EMBL" id="VBB30038.1"/>
    </source>
</evidence>
<evidence type="ECO:0000256" key="1">
    <source>
        <dbReference type="SAM" id="MobiDB-lite"/>
    </source>
</evidence>
<feature type="region of interest" description="Disordered" evidence="1">
    <location>
        <begin position="97"/>
        <end position="123"/>
    </location>
</feature>
<feature type="region of interest" description="Disordered" evidence="1">
    <location>
        <begin position="50"/>
        <end position="77"/>
    </location>
</feature>
<dbReference type="OrthoDB" id="5859273at2759"/>
<dbReference type="Proteomes" id="UP000276991">
    <property type="component" value="Unassembled WGS sequence"/>
</dbReference>
<dbReference type="EMBL" id="UPTC01000769">
    <property type="protein sequence ID" value="VBB30038.1"/>
    <property type="molecule type" value="Genomic_DNA"/>
</dbReference>
<dbReference type="AlphaFoldDB" id="A0A498SJ96"/>
<feature type="compositionally biased region" description="Basic and acidic residues" evidence="1">
    <location>
        <begin position="54"/>
        <end position="77"/>
    </location>
</feature>
<keyword evidence="3" id="KW-1185">Reference proteome</keyword>
<sequence length="123" mass="14186">MSTGTTEEAGNKQLINMDIEEIARIDAATKAKNVIKNKGYDDILISESKSISGSRKEISQKKDNAEMQMEEKLQQQHQRKIDTLMEELPLKVKNKRSLDQLVERKPKKIRAPEHEMTPQRKIN</sequence>